<dbReference type="InterPro" id="IPR019546">
    <property type="entry name" value="TAT_signal_bac_arc"/>
</dbReference>
<keyword evidence="6" id="KW-1185">Reference proteome</keyword>
<reference evidence="5 6" key="1">
    <citation type="submission" date="2019-03" db="EMBL/GenBank/DDBJ databases">
        <authorList>
            <person name="Nijsse B."/>
        </authorList>
    </citation>
    <scope>NUCLEOTIDE SEQUENCE [LARGE SCALE GENOMIC DNA]</scope>
    <source>
        <strain evidence="5">Desulfoluna butyratoxydans MSL71</strain>
    </source>
</reference>
<keyword evidence="3" id="KW-0408">Iron</keyword>
<evidence type="ECO:0000259" key="4">
    <source>
        <dbReference type="SMART" id="SM00902"/>
    </source>
</evidence>
<dbReference type="GO" id="GO:0008901">
    <property type="term" value="F:ferredoxin hydrogenase activity"/>
    <property type="evidence" value="ECO:0007669"/>
    <property type="project" value="InterPro"/>
</dbReference>
<evidence type="ECO:0000256" key="3">
    <source>
        <dbReference type="ARBA" id="ARBA00023014"/>
    </source>
</evidence>
<evidence type="ECO:0000313" key="5">
    <source>
        <dbReference type="EMBL" id="VFQ45774.1"/>
    </source>
</evidence>
<dbReference type="InterPro" id="IPR008953">
    <property type="entry name" value="Fe_hydrogenase_HydB"/>
</dbReference>
<dbReference type="InterPro" id="IPR003149">
    <property type="entry name" value="Fe_hydrogenase_ssu"/>
</dbReference>
<sequence>MKKMRWDLSRRSFMKASGLICGYALFGVNTAKEGVAKVLDMIRIRQDSVYEADADPAVYPYRKSQDNPMVKALYTDDGFLKEGPGGHLSHELLHTRYRDRSGDIASIRGLRR</sequence>
<dbReference type="InterPro" id="IPR036991">
    <property type="entry name" value="Fe_hydrogenase_ssu_sf"/>
</dbReference>
<dbReference type="GO" id="GO:0051536">
    <property type="term" value="F:iron-sulfur cluster binding"/>
    <property type="evidence" value="ECO:0007669"/>
    <property type="project" value="UniProtKB-KW"/>
</dbReference>
<dbReference type="Gene3D" id="4.10.260.20">
    <property type="entry name" value="Iron hydrogenase, small subunit"/>
    <property type="match status" value="1"/>
</dbReference>
<dbReference type="Proteomes" id="UP000507962">
    <property type="component" value="Unassembled WGS sequence"/>
</dbReference>
<dbReference type="NCBIfam" id="TIGR01409">
    <property type="entry name" value="TAT_signal_seq"/>
    <property type="match status" value="1"/>
</dbReference>
<evidence type="ECO:0000313" key="6">
    <source>
        <dbReference type="Proteomes" id="UP000507962"/>
    </source>
</evidence>
<evidence type="ECO:0000256" key="1">
    <source>
        <dbReference type="ARBA" id="ARBA00004196"/>
    </source>
</evidence>
<name>A0A4U8YPY0_9BACT</name>
<organism evidence="5 6">
    <name type="scientific">Desulfoluna butyratoxydans</name>
    <dbReference type="NCBI Taxonomy" id="231438"/>
    <lineage>
        <taxon>Bacteria</taxon>
        <taxon>Pseudomonadati</taxon>
        <taxon>Thermodesulfobacteriota</taxon>
        <taxon>Desulfobacteria</taxon>
        <taxon>Desulfobacterales</taxon>
        <taxon>Desulfolunaceae</taxon>
        <taxon>Desulfoluna</taxon>
    </lineage>
</organism>
<dbReference type="PROSITE" id="PS51318">
    <property type="entry name" value="TAT"/>
    <property type="match status" value="1"/>
</dbReference>
<proteinExistence type="predicted"/>
<dbReference type="GO" id="GO:0009055">
    <property type="term" value="F:electron transfer activity"/>
    <property type="evidence" value="ECO:0007669"/>
    <property type="project" value="InterPro"/>
</dbReference>
<comment type="subcellular location">
    <subcellularLocation>
        <location evidence="1">Cell envelope</location>
    </subcellularLocation>
</comment>
<keyword evidence="3" id="KW-0479">Metal-binding</keyword>
<comment type="subunit">
    <text evidence="2">Heterodimer of a large and a small subunit.</text>
</comment>
<dbReference type="InterPro" id="IPR006311">
    <property type="entry name" value="TAT_signal"/>
</dbReference>
<dbReference type="RefSeq" id="WP_180142719.1">
    <property type="nucleotide sequence ID" value="NZ_CAADHO010000006.1"/>
</dbReference>
<evidence type="ECO:0000256" key="2">
    <source>
        <dbReference type="ARBA" id="ARBA00011771"/>
    </source>
</evidence>
<dbReference type="EMBL" id="CAADHO010000006">
    <property type="protein sequence ID" value="VFQ45774.1"/>
    <property type="molecule type" value="Genomic_DNA"/>
</dbReference>
<keyword evidence="3" id="KW-0411">Iron-sulfur</keyword>
<feature type="domain" description="Iron hydrogenase small subunit" evidence="4">
    <location>
        <begin position="36"/>
        <end position="101"/>
    </location>
</feature>
<gene>
    <name evidence="5" type="ORF">MSL71_34360</name>
</gene>
<dbReference type="GO" id="GO:0030313">
    <property type="term" value="C:cell envelope"/>
    <property type="evidence" value="ECO:0007669"/>
    <property type="project" value="UniProtKB-SubCell"/>
</dbReference>
<dbReference type="SUPFAM" id="SSF48674">
    <property type="entry name" value="Fe-only hydrogenase smaller subunit"/>
    <property type="match status" value="1"/>
</dbReference>
<dbReference type="AlphaFoldDB" id="A0A4U8YPY0"/>
<dbReference type="GO" id="GO:0042597">
    <property type="term" value="C:periplasmic space"/>
    <property type="evidence" value="ECO:0007669"/>
    <property type="project" value="InterPro"/>
</dbReference>
<dbReference type="GO" id="GO:0005506">
    <property type="term" value="F:iron ion binding"/>
    <property type="evidence" value="ECO:0007669"/>
    <property type="project" value="InterPro"/>
</dbReference>
<dbReference type="Pfam" id="PF02256">
    <property type="entry name" value="Fe_hyd_SSU"/>
    <property type="match status" value="1"/>
</dbReference>
<dbReference type="SMART" id="SM00902">
    <property type="entry name" value="Fe_hyd_SSU"/>
    <property type="match status" value="1"/>
</dbReference>
<accession>A0A4U8YPY0</accession>
<protein>
    <submittedName>
        <fullName evidence="5">Iron hydrogenase small subunit hydb-type</fullName>
    </submittedName>
</protein>